<protein>
    <submittedName>
        <fullName evidence="7">Cysteine desulfurase</fullName>
    </submittedName>
</protein>
<dbReference type="PROSITE" id="PS00595">
    <property type="entry name" value="AA_TRANSFER_CLASS_5"/>
    <property type="match status" value="1"/>
</dbReference>
<dbReference type="SUPFAM" id="SSF53383">
    <property type="entry name" value="PLP-dependent transferases"/>
    <property type="match status" value="1"/>
</dbReference>
<keyword evidence="8" id="KW-1185">Reference proteome</keyword>
<dbReference type="InterPro" id="IPR015421">
    <property type="entry name" value="PyrdxlP-dep_Trfase_major"/>
</dbReference>
<evidence type="ECO:0000256" key="4">
    <source>
        <dbReference type="ARBA" id="ARBA00050776"/>
    </source>
</evidence>
<evidence type="ECO:0000313" key="7">
    <source>
        <dbReference type="EMBL" id="EGO62223.1"/>
    </source>
</evidence>
<keyword evidence="3" id="KW-0663">Pyridoxal phosphate</keyword>
<dbReference type="EMBL" id="AFGF01000240">
    <property type="protein sequence ID" value="EGO62223.1"/>
    <property type="molecule type" value="Genomic_DNA"/>
</dbReference>
<dbReference type="PANTHER" id="PTHR43586:SF8">
    <property type="entry name" value="CYSTEINE DESULFURASE 1, CHLOROPLASTIC"/>
    <property type="match status" value="1"/>
</dbReference>
<dbReference type="Proteomes" id="UP000003240">
    <property type="component" value="Unassembled WGS sequence"/>
</dbReference>
<name>F7NPA0_9FIRM</name>
<evidence type="ECO:0000259" key="6">
    <source>
        <dbReference type="Pfam" id="PF00266"/>
    </source>
</evidence>
<dbReference type="InterPro" id="IPR015422">
    <property type="entry name" value="PyrdxlP-dep_Trfase_small"/>
</dbReference>
<dbReference type="Pfam" id="PF00266">
    <property type="entry name" value="Aminotran_5"/>
    <property type="match status" value="1"/>
</dbReference>
<feature type="domain" description="Aminotransferase class V" evidence="6">
    <location>
        <begin position="14"/>
        <end position="408"/>
    </location>
</feature>
<dbReference type="Gene3D" id="3.90.1150.10">
    <property type="entry name" value="Aspartate Aminotransferase, domain 1"/>
    <property type="match status" value="1"/>
</dbReference>
<evidence type="ECO:0000256" key="3">
    <source>
        <dbReference type="ARBA" id="ARBA00022898"/>
    </source>
</evidence>
<evidence type="ECO:0000256" key="1">
    <source>
        <dbReference type="ARBA" id="ARBA00001933"/>
    </source>
</evidence>
<evidence type="ECO:0000256" key="5">
    <source>
        <dbReference type="RuleBase" id="RU004504"/>
    </source>
</evidence>
<dbReference type="InterPro" id="IPR000192">
    <property type="entry name" value="Aminotrans_V_dom"/>
</dbReference>
<sequence>MKVPIAGGGTATAINFDNAATTPPFHAVMNRIVDFAPWYSSVHRGKGYKSVLSSDLYEKAREMVHEFIGADPSQVVIFTKNTTESANLLAHVLRAIRPEQIILSTEMEHLANDLPWRTGFKTDYVRVDSDGRLSLPNLEAKLRAYQGKVGLVAVSGASNVTGYMNPLSQIARTAHRHGAKIFVDAAQLASHAPIDMKPVNSPDHIDYLAFSAHKMYAPFGIGVLIGPMEDFTQTEPLLAGGGAVGLVSRQFVEWGPPPARHEAGTPNIIGLVALTAAIATLNSSDLRSVHAYENGLIRYAINGMKAIPGLTLYCIPDQEQSEVEDNRVSLISFSLKEVSHGLLAEILSGEAGIAVRNGLFCAHPYVEKLLGLTQQELEYYHAHEDIVVPGLVRISFGLYNTSREVDIFIDLLTRIARNPRRYIEKYTQRCMPGNVYC</sequence>
<gene>
    <name evidence="7" type="ORF">ALO_19717</name>
</gene>
<dbReference type="STRING" id="1009370.ALO_19717"/>
<dbReference type="InterPro" id="IPR015424">
    <property type="entry name" value="PyrdxlP-dep_Trfase"/>
</dbReference>
<dbReference type="AlphaFoldDB" id="F7NPA0"/>
<comment type="caution">
    <text evidence="7">The sequence shown here is derived from an EMBL/GenBank/DDBJ whole genome shotgun (WGS) entry which is preliminary data.</text>
</comment>
<dbReference type="GO" id="GO:0031071">
    <property type="term" value="F:cysteine desulfurase activity"/>
    <property type="evidence" value="ECO:0007669"/>
    <property type="project" value="UniProtKB-EC"/>
</dbReference>
<dbReference type="eggNOG" id="COG0520">
    <property type="taxonomic scope" value="Bacteria"/>
</dbReference>
<comment type="similarity">
    <text evidence="2">Belongs to the class-V pyridoxal-phosphate-dependent aminotransferase family. Csd subfamily.</text>
</comment>
<comment type="cofactor">
    <cofactor evidence="1 5">
        <name>pyridoxal 5'-phosphate</name>
        <dbReference type="ChEBI" id="CHEBI:597326"/>
    </cofactor>
</comment>
<organism evidence="7 8">
    <name type="scientific">Acetonema longum DSM 6540</name>
    <dbReference type="NCBI Taxonomy" id="1009370"/>
    <lineage>
        <taxon>Bacteria</taxon>
        <taxon>Bacillati</taxon>
        <taxon>Bacillota</taxon>
        <taxon>Negativicutes</taxon>
        <taxon>Acetonemataceae</taxon>
        <taxon>Acetonema</taxon>
    </lineage>
</organism>
<evidence type="ECO:0000313" key="8">
    <source>
        <dbReference type="Proteomes" id="UP000003240"/>
    </source>
</evidence>
<comment type="catalytic activity">
    <reaction evidence="4">
        <text>(sulfur carrier)-H + L-cysteine = (sulfur carrier)-SH + L-alanine</text>
        <dbReference type="Rhea" id="RHEA:43892"/>
        <dbReference type="Rhea" id="RHEA-COMP:14737"/>
        <dbReference type="Rhea" id="RHEA-COMP:14739"/>
        <dbReference type="ChEBI" id="CHEBI:29917"/>
        <dbReference type="ChEBI" id="CHEBI:35235"/>
        <dbReference type="ChEBI" id="CHEBI:57972"/>
        <dbReference type="ChEBI" id="CHEBI:64428"/>
        <dbReference type="EC" id="2.8.1.7"/>
    </reaction>
</comment>
<dbReference type="Gene3D" id="3.40.640.10">
    <property type="entry name" value="Type I PLP-dependent aspartate aminotransferase-like (Major domain)"/>
    <property type="match status" value="1"/>
</dbReference>
<evidence type="ECO:0000256" key="2">
    <source>
        <dbReference type="ARBA" id="ARBA00010447"/>
    </source>
</evidence>
<dbReference type="InterPro" id="IPR020578">
    <property type="entry name" value="Aminotrans_V_PyrdxlP_BS"/>
</dbReference>
<accession>F7NPA0</accession>
<dbReference type="PANTHER" id="PTHR43586">
    <property type="entry name" value="CYSTEINE DESULFURASE"/>
    <property type="match status" value="1"/>
</dbReference>
<proteinExistence type="inferred from homology"/>
<reference evidence="7 8" key="1">
    <citation type="journal article" date="2011" name="EMBO J.">
        <title>Structural diversity of bacterial flagellar motors.</title>
        <authorList>
            <person name="Chen S."/>
            <person name="Beeby M."/>
            <person name="Murphy G.E."/>
            <person name="Leadbetter J.R."/>
            <person name="Hendrixson D.R."/>
            <person name="Briegel A."/>
            <person name="Li Z."/>
            <person name="Shi J."/>
            <person name="Tocheva E.I."/>
            <person name="Muller A."/>
            <person name="Dobro M.J."/>
            <person name="Jensen G.J."/>
        </authorList>
    </citation>
    <scope>NUCLEOTIDE SEQUENCE [LARGE SCALE GENOMIC DNA]</scope>
    <source>
        <strain evidence="7 8">DSM 6540</strain>
    </source>
</reference>